<name>A0A9D1Z281_9FIRM</name>
<gene>
    <name evidence="2" type="ORF">H9826_01515</name>
</gene>
<comment type="caution">
    <text evidence="2">The sequence shown here is derived from an EMBL/GenBank/DDBJ whole genome shotgun (WGS) entry which is preliminary data.</text>
</comment>
<evidence type="ECO:0000259" key="1">
    <source>
        <dbReference type="Pfam" id="PF19854"/>
    </source>
</evidence>
<accession>A0A9D1Z281</accession>
<dbReference type="Pfam" id="PF19854">
    <property type="entry name" value="DUF6329"/>
    <property type="match status" value="1"/>
</dbReference>
<dbReference type="EMBL" id="DXCX01000017">
    <property type="protein sequence ID" value="HIY72639.1"/>
    <property type="molecule type" value="Genomic_DNA"/>
</dbReference>
<feature type="domain" description="DUF6329" evidence="1">
    <location>
        <begin position="74"/>
        <end position="101"/>
    </location>
</feature>
<protein>
    <recommendedName>
        <fullName evidence="1">DUF6329 domain-containing protein</fullName>
    </recommendedName>
</protein>
<reference evidence="2" key="2">
    <citation type="submission" date="2021-04" db="EMBL/GenBank/DDBJ databases">
        <authorList>
            <person name="Gilroy R."/>
        </authorList>
    </citation>
    <scope>NUCLEOTIDE SEQUENCE</scope>
    <source>
        <strain evidence="2">CHK33-7979</strain>
    </source>
</reference>
<evidence type="ECO:0000313" key="3">
    <source>
        <dbReference type="Proteomes" id="UP000886824"/>
    </source>
</evidence>
<dbReference type="InterPro" id="IPR046292">
    <property type="entry name" value="DUF6329"/>
</dbReference>
<reference evidence="2" key="1">
    <citation type="journal article" date="2021" name="PeerJ">
        <title>Extensive microbial diversity within the chicken gut microbiome revealed by metagenomics and culture.</title>
        <authorList>
            <person name="Gilroy R."/>
            <person name="Ravi A."/>
            <person name="Getino M."/>
            <person name="Pursley I."/>
            <person name="Horton D.L."/>
            <person name="Alikhan N.F."/>
            <person name="Baker D."/>
            <person name="Gharbi K."/>
            <person name="Hall N."/>
            <person name="Watson M."/>
            <person name="Adriaenssens E.M."/>
            <person name="Foster-Nyarko E."/>
            <person name="Jarju S."/>
            <person name="Secka A."/>
            <person name="Antonio M."/>
            <person name="Oren A."/>
            <person name="Chaudhuri R.R."/>
            <person name="La Ragione R."/>
            <person name="Hildebrand F."/>
            <person name="Pallen M.J."/>
        </authorList>
    </citation>
    <scope>NUCLEOTIDE SEQUENCE</scope>
    <source>
        <strain evidence="2">CHK33-7979</strain>
    </source>
</reference>
<proteinExistence type="predicted"/>
<sequence>MARSMIHTYFCRKPGGLEDLREDRRKQEVRVDVLKVIQLTATQYQHFLTHISEDMPFLASDRERTYCDLNGVERCLLVTTDSIQGGILVNCEGYHYARYAAEVKDKSSLDLAGVPVERFAEQPKRSCRQQER</sequence>
<dbReference type="AlphaFoldDB" id="A0A9D1Z281"/>
<organism evidence="2 3">
    <name type="scientific">Candidatus Intestinimonas merdavium</name>
    <dbReference type="NCBI Taxonomy" id="2838622"/>
    <lineage>
        <taxon>Bacteria</taxon>
        <taxon>Bacillati</taxon>
        <taxon>Bacillota</taxon>
        <taxon>Clostridia</taxon>
        <taxon>Eubacteriales</taxon>
        <taxon>Intestinimonas</taxon>
    </lineage>
</organism>
<evidence type="ECO:0000313" key="2">
    <source>
        <dbReference type="EMBL" id="HIY72639.1"/>
    </source>
</evidence>
<dbReference type="Proteomes" id="UP000886824">
    <property type="component" value="Unassembled WGS sequence"/>
</dbReference>